<comment type="function">
    <text evidence="6">The electron transfer flavoprotein serves as a specific electron acceptor for other dehydrogenases. It transfers the electrons to the main respiratory chain via ETF-ubiquinone oxidoreductase (ETF dehydrogenase).</text>
</comment>
<comment type="cofactor">
    <cofactor evidence="1">
        <name>FAD</name>
        <dbReference type="ChEBI" id="CHEBI:57692"/>
    </cofactor>
</comment>
<sequence length="263" mass="27274">MAAANVLVCVKRVPDSTEEVVLSEDAQSVDGRASGFTMSAHEECAVELAVQLAAGGGEAAVMTLGDADAVEQLRNALAVGCTAATHVVAPESYRFGPVDVSREIAAVVRAHEEEGRTHDLLLLGNDAADSGDFQVGIRLAYELGRPVVNGANTLTLEDGDDGPVVVAVGEGPDGQETYRVPLPAVVTIREGGVEPRYPSVPGRLKAKKVAIEERQPLSEPTGPGRVRLVLPPPTPSAVQILGEGPEAAPAVVDVLEKLGVLTK</sequence>
<dbReference type="SMART" id="SM00893">
    <property type="entry name" value="ETF"/>
    <property type="match status" value="1"/>
</dbReference>
<dbReference type="PIRSF" id="PIRSF000090">
    <property type="entry name" value="Beta-ETF"/>
    <property type="match status" value="1"/>
</dbReference>
<dbReference type="PANTHER" id="PTHR21294">
    <property type="entry name" value="ELECTRON TRANSFER FLAVOPROTEIN BETA-SUBUNIT"/>
    <property type="match status" value="1"/>
</dbReference>
<evidence type="ECO:0000256" key="1">
    <source>
        <dbReference type="ARBA" id="ARBA00001974"/>
    </source>
</evidence>
<keyword evidence="5" id="KW-0249">Electron transport</keyword>
<dbReference type="GO" id="GO:0009055">
    <property type="term" value="F:electron transfer activity"/>
    <property type="evidence" value="ECO:0007669"/>
    <property type="project" value="InterPro"/>
</dbReference>
<dbReference type="Pfam" id="PF01012">
    <property type="entry name" value="ETF"/>
    <property type="match status" value="1"/>
</dbReference>
<evidence type="ECO:0000256" key="6">
    <source>
        <dbReference type="ARBA" id="ARBA00025649"/>
    </source>
</evidence>
<name>A0A930YCW9_9ACTN</name>
<evidence type="ECO:0000259" key="7">
    <source>
        <dbReference type="SMART" id="SM00893"/>
    </source>
</evidence>
<dbReference type="RefSeq" id="WP_194705293.1">
    <property type="nucleotide sequence ID" value="NZ_JADKPN010000001.1"/>
</dbReference>
<feature type="domain" description="Electron transfer flavoprotein alpha/beta-subunit N-terminal" evidence="7">
    <location>
        <begin position="27"/>
        <end position="219"/>
    </location>
</feature>
<keyword evidence="9" id="KW-1185">Reference proteome</keyword>
<evidence type="ECO:0000256" key="2">
    <source>
        <dbReference type="ARBA" id="ARBA00007557"/>
    </source>
</evidence>
<accession>A0A930YCW9</accession>
<reference evidence="8" key="1">
    <citation type="submission" date="2020-11" db="EMBL/GenBank/DDBJ databases">
        <title>Nocardioides sp. nov., isolated from Soil of Cynanchum wilfordii Hemsley rhizosphere.</title>
        <authorList>
            <person name="Lee J.-S."/>
            <person name="Suh M.K."/>
            <person name="Kim J.-S."/>
        </authorList>
    </citation>
    <scope>NUCLEOTIDE SEQUENCE</scope>
    <source>
        <strain evidence="8">KCTC 19275</strain>
    </source>
</reference>
<evidence type="ECO:0000313" key="8">
    <source>
        <dbReference type="EMBL" id="MBF4762148.1"/>
    </source>
</evidence>
<dbReference type="InterPro" id="IPR014730">
    <property type="entry name" value="ETF_a/b_N"/>
</dbReference>
<proteinExistence type="inferred from homology"/>
<dbReference type="PANTHER" id="PTHR21294:SF8">
    <property type="entry name" value="ELECTRON TRANSFER FLAVOPROTEIN SUBUNIT BETA"/>
    <property type="match status" value="1"/>
</dbReference>
<dbReference type="SUPFAM" id="SSF52402">
    <property type="entry name" value="Adenine nucleotide alpha hydrolases-like"/>
    <property type="match status" value="1"/>
</dbReference>
<dbReference type="InterPro" id="IPR012255">
    <property type="entry name" value="ETF_b"/>
</dbReference>
<protein>
    <submittedName>
        <fullName evidence="8">Electron transfer flavoprotein subunit beta/FixA family protein</fullName>
    </submittedName>
</protein>
<dbReference type="Proteomes" id="UP000640489">
    <property type="component" value="Unassembled WGS sequence"/>
</dbReference>
<dbReference type="Gene3D" id="3.40.50.620">
    <property type="entry name" value="HUPs"/>
    <property type="match status" value="1"/>
</dbReference>
<evidence type="ECO:0000256" key="3">
    <source>
        <dbReference type="ARBA" id="ARBA00011355"/>
    </source>
</evidence>
<evidence type="ECO:0000313" key="9">
    <source>
        <dbReference type="Proteomes" id="UP000640489"/>
    </source>
</evidence>
<comment type="subunit">
    <text evidence="3">Heterodimer of an alpha and a beta subunit.</text>
</comment>
<dbReference type="AlphaFoldDB" id="A0A930YCW9"/>
<dbReference type="InterPro" id="IPR014729">
    <property type="entry name" value="Rossmann-like_a/b/a_fold"/>
</dbReference>
<organism evidence="8 9">
    <name type="scientific">Nocardioides islandensis</name>
    <dbReference type="NCBI Taxonomy" id="433663"/>
    <lineage>
        <taxon>Bacteria</taxon>
        <taxon>Bacillati</taxon>
        <taxon>Actinomycetota</taxon>
        <taxon>Actinomycetes</taxon>
        <taxon>Propionibacteriales</taxon>
        <taxon>Nocardioidaceae</taxon>
        <taxon>Nocardioides</taxon>
    </lineage>
</organism>
<comment type="caution">
    <text evidence="8">The sequence shown here is derived from an EMBL/GenBank/DDBJ whole genome shotgun (WGS) entry which is preliminary data.</text>
</comment>
<dbReference type="EMBL" id="JADKPN010000001">
    <property type="protein sequence ID" value="MBF4762148.1"/>
    <property type="molecule type" value="Genomic_DNA"/>
</dbReference>
<evidence type="ECO:0000256" key="4">
    <source>
        <dbReference type="ARBA" id="ARBA00022448"/>
    </source>
</evidence>
<comment type="similarity">
    <text evidence="2">Belongs to the ETF beta-subunit/FixA family.</text>
</comment>
<keyword evidence="4" id="KW-0813">Transport</keyword>
<evidence type="ECO:0000256" key="5">
    <source>
        <dbReference type="ARBA" id="ARBA00022982"/>
    </source>
</evidence>
<gene>
    <name evidence="8" type="ORF">ISU07_03330</name>
</gene>